<dbReference type="SUPFAM" id="SSF56112">
    <property type="entry name" value="Protein kinase-like (PK-like)"/>
    <property type="match status" value="1"/>
</dbReference>
<dbReference type="InterPro" id="IPR011009">
    <property type="entry name" value="Kinase-like_dom_sf"/>
</dbReference>
<evidence type="ECO:0000256" key="2">
    <source>
        <dbReference type="ARBA" id="ARBA00006234"/>
    </source>
</evidence>
<dbReference type="PANTHER" id="PTHR24346">
    <property type="entry name" value="MAP/MICROTUBULE AFFINITY-REGULATING KINASE"/>
    <property type="match status" value="1"/>
</dbReference>
<reference evidence="13" key="1">
    <citation type="submission" date="2022-12" db="EMBL/GenBank/DDBJ databases">
        <title>Chromosome-level genome assembly of the bean flower thrips Megalurothrips usitatus.</title>
        <authorList>
            <person name="Ma L."/>
            <person name="Liu Q."/>
            <person name="Li H."/>
            <person name="Cai W."/>
        </authorList>
    </citation>
    <scope>NUCLEOTIDE SEQUENCE</scope>
    <source>
        <strain evidence="13">Cailab_2022a</strain>
    </source>
</reference>
<dbReference type="InterPro" id="IPR000719">
    <property type="entry name" value="Prot_kinase_dom"/>
</dbReference>
<keyword evidence="4" id="KW-0597">Phosphoprotein</keyword>
<evidence type="ECO:0000313" key="14">
    <source>
        <dbReference type="Proteomes" id="UP001075354"/>
    </source>
</evidence>
<evidence type="ECO:0000256" key="6">
    <source>
        <dbReference type="ARBA" id="ARBA00022723"/>
    </source>
</evidence>
<feature type="compositionally biased region" description="Low complexity" evidence="11">
    <location>
        <begin position="844"/>
        <end position="886"/>
    </location>
</feature>
<evidence type="ECO:0000256" key="1">
    <source>
        <dbReference type="ARBA" id="ARBA00001946"/>
    </source>
</evidence>
<dbReference type="Gene3D" id="1.10.510.10">
    <property type="entry name" value="Transferase(Phosphotransferase) domain 1"/>
    <property type="match status" value="1"/>
</dbReference>
<organism evidence="13 14">
    <name type="scientific">Megalurothrips usitatus</name>
    <name type="common">bean blossom thrips</name>
    <dbReference type="NCBI Taxonomy" id="439358"/>
    <lineage>
        <taxon>Eukaryota</taxon>
        <taxon>Metazoa</taxon>
        <taxon>Ecdysozoa</taxon>
        <taxon>Arthropoda</taxon>
        <taxon>Hexapoda</taxon>
        <taxon>Insecta</taxon>
        <taxon>Pterygota</taxon>
        <taxon>Neoptera</taxon>
        <taxon>Paraneoptera</taxon>
        <taxon>Thysanoptera</taxon>
        <taxon>Terebrantia</taxon>
        <taxon>Thripoidea</taxon>
        <taxon>Thripidae</taxon>
        <taxon>Megalurothrips</taxon>
    </lineage>
</organism>
<name>A0AAV7XB53_9NEOP</name>
<dbReference type="CDD" id="cd14338">
    <property type="entry name" value="UBA_SIK"/>
    <property type="match status" value="1"/>
</dbReference>
<evidence type="ECO:0000256" key="3">
    <source>
        <dbReference type="ARBA" id="ARBA00022527"/>
    </source>
</evidence>
<keyword evidence="3" id="KW-0723">Serine/threonine-protein kinase</keyword>
<comment type="similarity">
    <text evidence="2">Belongs to the protein kinase superfamily. CAMK Ser/Thr protein kinase family. SNF1 subfamily.</text>
</comment>
<dbReference type="GO" id="GO:0046872">
    <property type="term" value="F:metal ion binding"/>
    <property type="evidence" value="ECO:0007669"/>
    <property type="project" value="UniProtKB-KW"/>
</dbReference>
<dbReference type="FunFam" id="1.10.510.10:FF:000156">
    <property type="entry name" value="Serine/threonine-protein kinase SIK3 homolog"/>
    <property type="match status" value="1"/>
</dbReference>
<protein>
    <recommendedName>
        <fullName evidence="12">Protein kinase domain-containing protein</fullName>
    </recommendedName>
</protein>
<dbReference type="PANTHER" id="PTHR24346:SF42">
    <property type="entry name" value="SERINE_THREONINE-PROTEIN KINASE SIK3"/>
    <property type="match status" value="1"/>
</dbReference>
<dbReference type="GO" id="GO:0005737">
    <property type="term" value="C:cytoplasm"/>
    <property type="evidence" value="ECO:0007669"/>
    <property type="project" value="TreeGrafter"/>
</dbReference>
<evidence type="ECO:0000256" key="7">
    <source>
        <dbReference type="ARBA" id="ARBA00022741"/>
    </source>
</evidence>
<keyword evidence="10" id="KW-0460">Magnesium</keyword>
<dbReference type="Pfam" id="PF00069">
    <property type="entry name" value="Pkinase"/>
    <property type="match status" value="1"/>
</dbReference>
<feature type="region of interest" description="Disordered" evidence="11">
    <location>
        <begin position="608"/>
        <end position="646"/>
    </location>
</feature>
<dbReference type="InterPro" id="IPR057380">
    <property type="entry name" value="UBA_SIK1/2/3"/>
</dbReference>
<evidence type="ECO:0000256" key="4">
    <source>
        <dbReference type="ARBA" id="ARBA00022553"/>
    </source>
</evidence>
<evidence type="ECO:0000256" key="8">
    <source>
        <dbReference type="ARBA" id="ARBA00022777"/>
    </source>
</evidence>
<comment type="caution">
    <text evidence="13">The sequence shown here is derived from an EMBL/GenBank/DDBJ whole genome shotgun (WGS) entry which is preliminary data.</text>
</comment>
<keyword evidence="5" id="KW-0808">Transferase</keyword>
<feature type="region of interest" description="Disordered" evidence="11">
    <location>
        <begin position="722"/>
        <end position="745"/>
    </location>
</feature>
<keyword evidence="14" id="KW-1185">Reference proteome</keyword>
<evidence type="ECO:0000256" key="9">
    <source>
        <dbReference type="ARBA" id="ARBA00022840"/>
    </source>
</evidence>
<keyword evidence="6" id="KW-0479">Metal-binding</keyword>
<evidence type="ECO:0000313" key="13">
    <source>
        <dbReference type="EMBL" id="KAJ1520710.1"/>
    </source>
</evidence>
<dbReference type="Proteomes" id="UP001075354">
    <property type="component" value="Chromosome 14"/>
</dbReference>
<feature type="compositionally biased region" description="Pro residues" evidence="11">
    <location>
        <begin position="815"/>
        <end position="824"/>
    </location>
</feature>
<dbReference type="GO" id="GO:0000226">
    <property type="term" value="P:microtubule cytoskeleton organization"/>
    <property type="evidence" value="ECO:0007669"/>
    <property type="project" value="TreeGrafter"/>
</dbReference>
<keyword evidence="8" id="KW-0418">Kinase</keyword>
<comment type="cofactor">
    <cofactor evidence="1">
        <name>Mg(2+)</name>
        <dbReference type="ChEBI" id="CHEBI:18420"/>
    </cofactor>
</comment>
<evidence type="ECO:0000256" key="10">
    <source>
        <dbReference type="ARBA" id="ARBA00022842"/>
    </source>
</evidence>
<dbReference type="PROSITE" id="PS50011">
    <property type="entry name" value="PROTEIN_KINASE_DOM"/>
    <property type="match status" value="1"/>
</dbReference>
<dbReference type="GO" id="GO:0050321">
    <property type="term" value="F:tau-protein kinase activity"/>
    <property type="evidence" value="ECO:0007669"/>
    <property type="project" value="TreeGrafter"/>
</dbReference>
<dbReference type="SMART" id="SM00220">
    <property type="entry name" value="S_TKc"/>
    <property type="match status" value="1"/>
</dbReference>
<sequence>MTCVYPCHKRQWRLQVAIKIIDKTKLDEENLKKIFREIQIMTKLRHPHIVRLYQVMETDKMIYLVTEYASGGEIFDYLVTQGRMDEAEARRIFHQIVEAVHYCHSHNIVHRDLKAENLLLDSKMDIKLADFGFSNHFKEGQMMSTWCGSPPYAAPELFDGRVYDGPKADVWSLGVVLYVLVCGTLPFDGETLQALREKVISGMFRIPFFMSMDCENLIKHMLVLEPEKRYSLKQIFRHKWMTEGQPCNGLPCEPVAELDPEPEPLNKLVMDHMLQLPGLTSEMVFKSVQERSFDHISAIYHLLVDKLEQRSQGGMSRPMGLMQRKASITTGVVDRSPLSEFESFAPTNSPLMSMPTIPDECTFSNSQLLETFGDTDSLPEADQDQDQLYPHHSLRRGSGGSSSSGDKYHATRRHTVGPGDTAHEQVLDAHCILPCMGQGLQAGRPFSILPNTNLPLNLPLVKNQPPQNFTFKDQHLLKPPPVMGAMGGFGRRASDGGANLQMYFDGWSHPGSQDQIQLVPPECSPPHSQGSQSLTTSIPTISGSGEVSLSGVPGVVPGLMQLSDATSMEELPHDSCSVLTYMKNRGSSKRHTLAMASPEEAQEAQRKMQLQQQQLHQQQLQQQHLLQHQQSSQMQQQSSSQAPMRTRRTGLHAVTMDRPVISPELIMEVEARMNRAHVPPTLVKSATALVPNRAKAFHHSRAKKAPSGLATVQEGSRIGRDTLKEVTSLHPPQERYSPVRRASEGSAGTLASLSYHRTSSPGDCGESNLRSLQQEYHQLQQKHSVDAGDAHTQAELQKLHSYHMQQRLGSSPLSSPSPSPPVLPLSPAGSPSHFRLPRSDSNNSTLTQHLQRLHLQQQQQSQTSPQHSQSSQSSQQDSPPSSLQHISAACGPIISPASSSASLTSITQGLSGLSTASGSITQGTSSPTSVHLDLRVSPTLSPLHHVVSPSASPSLGMIREEINAPVHLGENDCDGLALTDACTRAWGRRHNFFHPQISVTDEMGGQVTLVTSESSRGSASSLNCTDPDKDAPEVEMDELGVSEECDFPRPTSFPEQRLNYQDTSQYDIMMYESPTPILPSFIVSPCDPSRPSIVRGIGKGQCSTESSEDNRDILEGTNAETEDHTENHNFYRAASPASSERRESFTLSKNASLRRTFPPFNGGLGSNENPYLLDFNNVLNNSVENGRTLSHHAPYRNVFASDLMQISASGSFQVTLSDSCAQLATSDVLGIVKDLIDRRTPREFIVGGCGDNGLNLEYPGGVQIELRVCKGELKMRRISGDHHQYSELCRELISCMTV</sequence>
<proteinExistence type="inferred from homology"/>
<evidence type="ECO:0000259" key="12">
    <source>
        <dbReference type="PROSITE" id="PS50011"/>
    </source>
</evidence>
<evidence type="ECO:0000256" key="5">
    <source>
        <dbReference type="ARBA" id="ARBA00022679"/>
    </source>
</evidence>
<evidence type="ECO:0000256" key="11">
    <source>
        <dbReference type="SAM" id="MobiDB-lite"/>
    </source>
</evidence>
<dbReference type="Pfam" id="PF23312">
    <property type="entry name" value="UBA_SIK3"/>
    <property type="match status" value="1"/>
</dbReference>
<feature type="region of interest" description="Disordered" evidence="11">
    <location>
        <begin position="805"/>
        <end position="886"/>
    </location>
</feature>
<dbReference type="PROSITE" id="PS00108">
    <property type="entry name" value="PROTEIN_KINASE_ST"/>
    <property type="match status" value="1"/>
</dbReference>
<accession>A0AAV7XB53</accession>
<dbReference type="FunFam" id="3.30.200.20:FF:000042">
    <property type="entry name" value="Aurora kinase A"/>
    <property type="match status" value="1"/>
</dbReference>
<keyword evidence="7" id="KW-0547">Nucleotide-binding</keyword>
<feature type="domain" description="Protein kinase" evidence="12">
    <location>
        <begin position="1"/>
        <end position="241"/>
    </location>
</feature>
<dbReference type="GO" id="GO:0035556">
    <property type="term" value="P:intracellular signal transduction"/>
    <property type="evidence" value="ECO:0007669"/>
    <property type="project" value="TreeGrafter"/>
</dbReference>
<dbReference type="InterPro" id="IPR008271">
    <property type="entry name" value="Ser/Thr_kinase_AS"/>
</dbReference>
<gene>
    <name evidence="13" type="ORF">ONE63_003807</name>
</gene>
<keyword evidence="9" id="KW-0067">ATP-binding</keyword>
<feature type="region of interest" description="Disordered" evidence="11">
    <location>
        <begin position="390"/>
        <end position="420"/>
    </location>
</feature>
<dbReference type="EMBL" id="JAPTSV010000014">
    <property type="protein sequence ID" value="KAJ1520710.1"/>
    <property type="molecule type" value="Genomic_DNA"/>
</dbReference>
<dbReference type="GO" id="GO:0005524">
    <property type="term" value="F:ATP binding"/>
    <property type="evidence" value="ECO:0007669"/>
    <property type="project" value="UniProtKB-KW"/>
</dbReference>
<feature type="compositionally biased region" description="Low complexity" evidence="11">
    <location>
        <begin position="608"/>
        <end position="641"/>
    </location>
</feature>